<dbReference type="Proteomes" id="UP000002640">
    <property type="component" value="Unassembled WGS sequence"/>
</dbReference>
<dbReference type="GeneID" id="20644211"/>
<feature type="region of interest" description="Disordered" evidence="1">
    <location>
        <begin position="1"/>
        <end position="23"/>
    </location>
</feature>
<evidence type="ECO:0000313" key="2">
    <source>
        <dbReference type="EMBL" id="EGZ10176.1"/>
    </source>
</evidence>
<protein>
    <submittedName>
        <fullName evidence="2">Uncharacterized protein</fullName>
    </submittedName>
</protein>
<accession>G5A3G0</accession>
<dbReference type="KEGG" id="psoj:PHYSODRAFT_318519"/>
<dbReference type="InParanoid" id="G5A3G0"/>
<evidence type="ECO:0000256" key="1">
    <source>
        <dbReference type="SAM" id="MobiDB-lite"/>
    </source>
</evidence>
<reference evidence="2 3" key="1">
    <citation type="journal article" date="2006" name="Science">
        <title>Phytophthora genome sequences uncover evolutionary origins and mechanisms of pathogenesis.</title>
        <authorList>
            <person name="Tyler B.M."/>
            <person name="Tripathy S."/>
            <person name="Zhang X."/>
            <person name="Dehal P."/>
            <person name="Jiang R.H."/>
            <person name="Aerts A."/>
            <person name="Arredondo F.D."/>
            <person name="Baxter L."/>
            <person name="Bensasson D."/>
            <person name="Beynon J.L."/>
            <person name="Chapman J."/>
            <person name="Damasceno C.M."/>
            <person name="Dorrance A.E."/>
            <person name="Dou D."/>
            <person name="Dickerman A.W."/>
            <person name="Dubchak I.L."/>
            <person name="Garbelotto M."/>
            <person name="Gijzen M."/>
            <person name="Gordon S.G."/>
            <person name="Govers F."/>
            <person name="Grunwald N.J."/>
            <person name="Huang W."/>
            <person name="Ivors K.L."/>
            <person name="Jones R.W."/>
            <person name="Kamoun S."/>
            <person name="Krampis K."/>
            <person name="Lamour K.H."/>
            <person name="Lee M.K."/>
            <person name="McDonald W.H."/>
            <person name="Medina M."/>
            <person name="Meijer H.J."/>
            <person name="Nordberg E.K."/>
            <person name="Maclean D.J."/>
            <person name="Ospina-Giraldo M.D."/>
            <person name="Morris P.F."/>
            <person name="Phuntumart V."/>
            <person name="Putnam N.H."/>
            <person name="Rash S."/>
            <person name="Rose J.K."/>
            <person name="Sakihama Y."/>
            <person name="Salamov A.A."/>
            <person name="Savidor A."/>
            <person name="Scheuring C.F."/>
            <person name="Smith B.M."/>
            <person name="Sobral B.W."/>
            <person name="Terry A."/>
            <person name="Torto-Alalibo T.A."/>
            <person name="Win J."/>
            <person name="Xu Z."/>
            <person name="Zhang H."/>
            <person name="Grigoriev I.V."/>
            <person name="Rokhsar D.S."/>
            <person name="Boore J.L."/>
        </authorList>
    </citation>
    <scope>NUCLEOTIDE SEQUENCE [LARGE SCALE GENOMIC DNA]</scope>
    <source>
        <strain evidence="2 3">P6497</strain>
    </source>
</reference>
<organism evidence="2 3">
    <name type="scientific">Phytophthora sojae (strain P6497)</name>
    <name type="common">Soybean stem and root rot agent</name>
    <name type="synonym">Phytophthora megasperma f. sp. glycines</name>
    <dbReference type="NCBI Taxonomy" id="1094619"/>
    <lineage>
        <taxon>Eukaryota</taxon>
        <taxon>Sar</taxon>
        <taxon>Stramenopiles</taxon>
        <taxon>Oomycota</taxon>
        <taxon>Peronosporomycetes</taxon>
        <taxon>Peronosporales</taxon>
        <taxon>Peronosporaceae</taxon>
        <taxon>Phytophthora</taxon>
    </lineage>
</organism>
<dbReference type="AlphaFoldDB" id="G5A3G0"/>
<feature type="compositionally biased region" description="Basic and acidic residues" evidence="1">
    <location>
        <begin position="120"/>
        <end position="139"/>
    </location>
</feature>
<dbReference type="EMBL" id="JH159159">
    <property type="protein sequence ID" value="EGZ10176.1"/>
    <property type="molecule type" value="Genomic_DNA"/>
</dbReference>
<gene>
    <name evidence="2" type="ORF">PHYSODRAFT_318519</name>
</gene>
<dbReference type="OMA" id="LMEWEMI"/>
<proteinExistence type="predicted"/>
<keyword evidence="3" id="KW-1185">Reference proteome</keyword>
<sequence>MVADAEGHRVHEPRRRELADSTSDAAKSPLLRRHFRTKLLTLATSDCQLQYTEWLEFALMDNELAQLMQWDTTRRRSGGMLRMKTRSVSFWSMTPIQPALSRASSDSLLQRQPSVKRVSKTSEREVEERPEQTRVHGQNEDANNFGVSSAPFLKSPGSSVNGRRQVTLLSRKMNKKFKACWPPAESEALVRNPFEEPSANTGIPYVFWCQCTIS</sequence>
<feature type="region of interest" description="Disordered" evidence="1">
    <location>
        <begin position="102"/>
        <end position="161"/>
    </location>
</feature>
<feature type="compositionally biased region" description="Basic and acidic residues" evidence="1">
    <location>
        <begin position="1"/>
        <end position="19"/>
    </location>
</feature>
<name>G5A3G0_PHYSP</name>
<dbReference type="RefSeq" id="XP_009535037.1">
    <property type="nucleotide sequence ID" value="XM_009536742.1"/>
</dbReference>
<evidence type="ECO:0000313" key="3">
    <source>
        <dbReference type="Proteomes" id="UP000002640"/>
    </source>
</evidence>
<feature type="compositionally biased region" description="Polar residues" evidence="1">
    <location>
        <begin position="102"/>
        <end position="113"/>
    </location>
</feature>
<dbReference type="STRING" id="1094619.G5A3G0"/>